<protein>
    <submittedName>
        <fullName evidence="1">Uncharacterized protein</fullName>
    </submittedName>
</protein>
<evidence type="ECO:0000313" key="1">
    <source>
        <dbReference type="EMBL" id="MCI4379861.1"/>
    </source>
</evidence>
<comment type="caution">
    <text evidence="1">The sequence shown here is derived from an EMBL/GenBank/DDBJ whole genome shotgun (WGS) entry which is preliminary data.</text>
</comment>
<organism evidence="1 2">
    <name type="scientific">Pangasianodon gigas</name>
    <name type="common">Mekong giant catfish</name>
    <name type="synonym">Pangasius gigas</name>
    <dbReference type="NCBI Taxonomy" id="30993"/>
    <lineage>
        <taxon>Eukaryota</taxon>
        <taxon>Metazoa</taxon>
        <taxon>Chordata</taxon>
        <taxon>Craniata</taxon>
        <taxon>Vertebrata</taxon>
        <taxon>Euteleostomi</taxon>
        <taxon>Actinopterygii</taxon>
        <taxon>Neopterygii</taxon>
        <taxon>Teleostei</taxon>
        <taxon>Ostariophysi</taxon>
        <taxon>Siluriformes</taxon>
        <taxon>Pangasiidae</taxon>
        <taxon>Pangasianodon</taxon>
    </lineage>
</organism>
<evidence type="ECO:0000313" key="2">
    <source>
        <dbReference type="Proteomes" id="UP000829447"/>
    </source>
</evidence>
<gene>
    <name evidence="1" type="ORF">PGIGA_G00233300</name>
</gene>
<proteinExistence type="predicted"/>
<name>A0ACC5WLW2_PANGG</name>
<accession>A0ACC5WLW2</accession>
<keyword evidence="2" id="KW-1185">Reference proteome</keyword>
<dbReference type="Proteomes" id="UP000829447">
    <property type="component" value="Linkage Group LG7"/>
</dbReference>
<feature type="non-terminal residue" evidence="1">
    <location>
        <position position="55"/>
    </location>
</feature>
<dbReference type="EMBL" id="CM040460">
    <property type="protein sequence ID" value="MCI4379861.1"/>
    <property type="molecule type" value="Genomic_DNA"/>
</dbReference>
<sequence>MSKRTEPREKMQQVPKQMLQTSQFMMFVDHLTLAWILTLLLHYVLILFATFNKAH</sequence>
<reference evidence="1 2" key="1">
    <citation type="journal article" date="2022" name="bioRxiv">
        <title>An ancient truncated duplication of the anti-Mullerian hormone receptor type 2 gene is a potential conserved master sex determinant in the Pangasiidae catfish family.</title>
        <authorList>
            <person name="Wen M."/>
            <person name="Pan Q."/>
            <person name="Jouanno E."/>
            <person name="Montfort J."/>
            <person name="Zahm M."/>
            <person name="Cabau C."/>
            <person name="Klopp C."/>
            <person name="Iampietro C."/>
            <person name="Roques C."/>
            <person name="Bouchez O."/>
            <person name="Castinel A."/>
            <person name="Donnadieu C."/>
            <person name="Parrinello H."/>
            <person name="Poncet C."/>
            <person name="Belmonte E."/>
            <person name="Gautier V."/>
            <person name="Avarre J.-C."/>
            <person name="Dugue R."/>
            <person name="Gustiano R."/>
            <person name="Ha T.T.T."/>
            <person name="Campet M."/>
            <person name="Sriphairoj K."/>
            <person name="Ribolli J."/>
            <person name="de Almeida F.L."/>
            <person name="Desvignes T."/>
            <person name="Postlethwait J.H."/>
            <person name="Bucao C.F."/>
            <person name="Robinson-Rechavi M."/>
            <person name="Bobe J."/>
            <person name="Herpin A."/>
            <person name="Guiguen Y."/>
        </authorList>
    </citation>
    <scope>NUCLEOTIDE SEQUENCE [LARGE SCALE GENOMIC DNA]</scope>
    <source>
        <strain evidence="1">YG-Dec2019</strain>
    </source>
</reference>